<dbReference type="AlphaFoldDB" id="A0AA40DGK7"/>
<evidence type="ECO:0000256" key="9">
    <source>
        <dbReference type="SAM" id="SignalP"/>
    </source>
</evidence>
<evidence type="ECO:0000256" key="5">
    <source>
        <dbReference type="ARBA" id="ARBA00023001"/>
    </source>
</evidence>
<feature type="chain" id="PRO_5041322598" description="cellulase" evidence="9">
    <location>
        <begin position="21"/>
        <end position="234"/>
    </location>
</feature>
<keyword evidence="5" id="KW-0136">Cellulose degradation</keyword>
<accession>A0AA40DGK7</accession>
<dbReference type="InterPro" id="IPR036908">
    <property type="entry name" value="RlpA-like_sf"/>
</dbReference>
<evidence type="ECO:0000256" key="4">
    <source>
        <dbReference type="ARBA" id="ARBA00022801"/>
    </source>
</evidence>
<evidence type="ECO:0000313" key="12">
    <source>
        <dbReference type="Proteomes" id="UP001172102"/>
    </source>
</evidence>
<dbReference type="Pfam" id="PF02015">
    <property type="entry name" value="Glyco_hydro_45"/>
    <property type="match status" value="1"/>
</dbReference>
<keyword evidence="7" id="KW-0326">Glycosidase</keyword>
<comment type="similarity">
    <text evidence="2">Belongs to the glycosyl hydrolase 45 (cellulase K) family.</text>
</comment>
<evidence type="ECO:0000256" key="8">
    <source>
        <dbReference type="ARBA" id="ARBA00023326"/>
    </source>
</evidence>
<reference evidence="11" key="1">
    <citation type="submission" date="2023-06" db="EMBL/GenBank/DDBJ databases">
        <title>Genome-scale phylogeny and comparative genomics of the fungal order Sordariales.</title>
        <authorList>
            <consortium name="Lawrence Berkeley National Laboratory"/>
            <person name="Hensen N."/>
            <person name="Bonometti L."/>
            <person name="Westerberg I."/>
            <person name="Brannstrom I.O."/>
            <person name="Guillou S."/>
            <person name="Cros-Aarteil S."/>
            <person name="Calhoun S."/>
            <person name="Haridas S."/>
            <person name="Kuo A."/>
            <person name="Mondo S."/>
            <person name="Pangilinan J."/>
            <person name="Riley R."/>
            <person name="Labutti K."/>
            <person name="Andreopoulos B."/>
            <person name="Lipzen A."/>
            <person name="Chen C."/>
            <person name="Yanf M."/>
            <person name="Daum C."/>
            <person name="Ng V."/>
            <person name="Clum A."/>
            <person name="Steindorff A."/>
            <person name="Ohm R."/>
            <person name="Martin F."/>
            <person name="Silar P."/>
            <person name="Natvig D."/>
            <person name="Lalanne C."/>
            <person name="Gautier V."/>
            <person name="Ament-Velasquez S.L."/>
            <person name="Kruys A."/>
            <person name="Hutchinson M.I."/>
            <person name="Powell A.J."/>
            <person name="Barry K."/>
            <person name="Miller A.N."/>
            <person name="Grigoriev I.V."/>
            <person name="Debuchy R."/>
            <person name="Gladieux P."/>
            <person name="Thoren M.H."/>
            <person name="Johannesson H."/>
        </authorList>
    </citation>
    <scope>NUCLEOTIDE SEQUENCE</scope>
    <source>
        <strain evidence="11">SMH4607-1</strain>
    </source>
</reference>
<protein>
    <recommendedName>
        <fullName evidence="3">cellulase</fullName>
        <ecNumber evidence="3">3.2.1.4</ecNumber>
    </recommendedName>
</protein>
<evidence type="ECO:0000313" key="11">
    <source>
        <dbReference type="EMBL" id="KAK0702320.1"/>
    </source>
</evidence>
<keyword evidence="8" id="KW-0624">Polysaccharide degradation</keyword>
<evidence type="ECO:0000259" key="10">
    <source>
        <dbReference type="Pfam" id="PF02015"/>
    </source>
</evidence>
<dbReference type="PANTHER" id="PTHR39730">
    <property type="entry name" value="ENDOGLUCANASE 1"/>
    <property type="match status" value="1"/>
</dbReference>
<dbReference type="GO" id="GO:0008810">
    <property type="term" value="F:cellulase activity"/>
    <property type="evidence" value="ECO:0007669"/>
    <property type="project" value="UniProtKB-EC"/>
</dbReference>
<feature type="signal peptide" evidence="9">
    <location>
        <begin position="1"/>
        <end position="20"/>
    </location>
</feature>
<keyword evidence="12" id="KW-1185">Reference proteome</keyword>
<dbReference type="Proteomes" id="UP001172102">
    <property type="component" value="Unassembled WGS sequence"/>
</dbReference>
<keyword evidence="9" id="KW-0732">Signal</keyword>
<dbReference type="EMBL" id="JAUKUA010000009">
    <property type="protein sequence ID" value="KAK0702320.1"/>
    <property type="molecule type" value="Genomic_DNA"/>
</dbReference>
<dbReference type="Gene3D" id="2.40.40.10">
    <property type="entry name" value="RlpA-like domain"/>
    <property type="match status" value="1"/>
</dbReference>
<evidence type="ECO:0000256" key="2">
    <source>
        <dbReference type="ARBA" id="ARBA00007793"/>
    </source>
</evidence>
<feature type="domain" description="Glycosyl hydrolases family 45 active site" evidence="10">
    <location>
        <begin position="23"/>
        <end position="233"/>
    </location>
</feature>
<dbReference type="InterPro" id="IPR052288">
    <property type="entry name" value="GH45_Enzymes"/>
</dbReference>
<evidence type="ECO:0000256" key="3">
    <source>
        <dbReference type="ARBA" id="ARBA00012601"/>
    </source>
</evidence>
<proteinExistence type="inferred from homology"/>
<dbReference type="InterPro" id="IPR000334">
    <property type="entry name" value="Glyco_hydro_45"/>
</dbReference>
<dbReference type="PANTHER" id="PTHR39730:SF1">
    <property type="entry name" value="ENDOGLUCANASE 1"/>
    <property type="match status" value="1"/>
</dbReference>
<organism evidence="11 12">
    <name type="scientific">Lasiosphaeris hirsuta</name>
    <dbReference type="NCBI Taxonomy" id="260670"/>
    <lineage>
        <taxon>Eukaryota</taxon>
        <taxon>Fungi</taxon>
        <taxon>Dikarya</taxon>
        <taxon>Ascomycota</taxon>
        <taxon>Pezizomycotina</taxon>
        <taxon>Sordariomycetes</taxon>
        <taxon>Sordariomycetidae</taxon>
        <taxon>Sordariales</taxon>
        <taxon>Lasiosphaeriaceae</taxon>
        <taxon>Lasiosphaeris</taxon>
    </lineage>
</organism>
<dbReference type="GO" id="GO:0030245">
    <property type="term" value="P:cellulose catabolic process"/>
    <property type="evidence" value="ECO:0007669"/>
    <property type="project" value="UniProtKB-KW"/>
</dbReference>
<dbReference type="EC" id="3.2.1.4" evidence="3"/>
<comment type="catalytic activity">
    <reaction evidence="1">
        <text>Endohydrolysis of (1-&gt;4)-beta-D-glucosidic linkages in cellulose, lichenin and cereal beta-D-glucans.</text>
        <dbReference type="EC" id="3.2.1.4"/>
    </reaction>
</comment>
<name>A0AA40DGK7_9PEZI</name>
<keyword evidence="6" id="KW-0119">Carbohydrate metabolism</keyword>
<evidence type="ECO:0000256" key="6">
    <source>
        <dbReference type="ARBA" id="ARBA00023277"/>
    </source>
</evidence>
<comment type="caution">
    <text evidence="11">The sequence shown here is derived from an EMBL/GenBank/DDBJ whole genome shotgun (WGS) entry which is preliminary data.</text>
</comment>
<sequence>MYVLSLLLASAAALLPQAEAAKGYTSTSWDCCKPACAWKTNLTKAKATGSVMVCGKNDRALSASIGEKENSACASSNAGNAFLCSAYQARPVSETLSYGFAITDGVENCCKCFELQWTDGPSVGKKIQVQVINEGGKVENASRQFIVLTPGGGVGPNPKGCNDQFGYDWQVTSPLGRQYGGVIKAEDCVTLPDSLQAGCYWRFNWARGDVNGWNIEYTPITCPDQLTSVSGCKA</sequence>
<evidence type="ECO:0000256" key="1">
    <source>
        <dbReference type="ARBA" id="ARBA00000966"/>
    </source>
</evidence>
<gene>
    <name evidence="11" type="ORF">B0H67DRAFT_558619</name>
</gene>
<evidence type="ECO:0000256" key="7">
    <source>
        <dbReference type="ARBA" id="ARBA00023295"/>
    </source>
</evidence>
<dbReference type="SUPFAM" id="SSF50685">
    <property type="entry name" value="Barwin-like endoglucanases"/>
    <property type="match status" value="1"/>
</dbReference>
<keyword evidence="4" id="KW-0378">Hydrolase</keyword>